<evidence type="ECO:0000256" key="9">
    <source>
        <dbReference type="RuleBase" id="RU000320"/>
    </source>
</evidence>
<feature type="transmembrane region" description="Helical" evidence="10">
    <location>
        <begin position="71"/>
        <end position="98"/>
    </location>
</feature>
<dbReference type="Pfam" id="PF00361">
    <property type="entry name" value="Proton_antipo_M"/>
    <property type="match status" value="1"/>
</dbReference>
<protein>
    <recommendedName>
        <fullName evidence="3">NADH-quinone oxidoreductase subunit M</fullName>
    </recommendedName>
    <alternativeName>
        <fullName evidence="7">NADH dehydrogenase I subunit M</fullName>
    </alternativeName>
    <alternativeName>
        <fullName evidence="8">NDH-1 subunit M</fullName>
    </alternativeName>
</protein>
<feature type="transmembrane region" description="Helical" evidence="10">
    <location>
        <begin position="274"/>
        <end position="292"/>
    </location>
</feature>
<feature type="transmembrane region" description="Helical" evidence="10">
    <location>
        <begin position="299"/>
        <end position="319"/>
    </location>
</feature>
<evidence type="ECO:0000256" key="8">
    <source>
        <dbReference type="ARBA" id="ARBA00032798"/>
    </source>
</evidence>
<dbReference type="PANTHER" id="PTHR43507">
    <property type="entry name" value="NADH-UBIQUINONE OXIDOREDUCTASE CHAIN 4"/>
    <property type="match status" value="1"/>
</dbReference>
<dbReference type="GO" id="GO:0042773">
    <property type="term" value="P:ATP synthesis coupled electron transport"/>
    <property type="evidence" value="ECO:0007669"/>
    <property type="project" value="InterPro"/>
</dbReference>
<feature type="transmembrane region" description="Helical" evidence="10">
    <location>
        <begin position="110"/>
        <end position="127"/>
    </location>
</feature>
<dbReference type="OrthoDB" id="9768329at2"/>
<gene>
    <name evidence="12" type="ORF">SAMN02949497_1820</name>
</gene>
<dbReference type="GO" id="GO:0008137">
    <property type="term" value="F:NADH dehydrogenase (ubiquinone) activity"/>
    <property type="evidence" value="ECO:0007669"/>
    <property type="project" value="InterPro"/>
</dbReference>
<feature type="transmembrane region" description="Helical" evidence="10">
    <location>
        <begin position="404"/>
        <end position="423"/>
    </location>
</feature>
<feature type="transmembrane region" description="Helical" evidence="10">
    <location>
        <begin position="6"/>
        <end position="25"/>
    </location>
</feature>
<keyword evidence="5 10" id="KW-1133">Transmembrane helix</keyword>
<feature type="transmembrane region" description="Helical" evidence="10">
    <location>
        <begin position="449"/>
        <end position="473"/>
    </location>
</feature>
<evidence type="ECO:0000313" key="12">
    <source>
        <dbReference type="EMBL" id="SMF94502.1"/>
    </source>
</evidence>
<accession>A0A1Y6D1R8</accession>
<evidence type="ECO:0000256" key="10">
    <source>
        <dbReference type="SAM" id="Phobius"/>
    </source>
</evidence>
<feature type="transmembrane region" description="Helical" evidence="10">
    <location>
        <begin position="163"/>
        <end position="186"/>
    </location>
</feature>
<feature type="transmembrane region" description="Helical" evidence="10">
    <location>
        <begin position="133"/>
        <end position="151"/>
    </location>
</feature>
<keyword evidence="4 9" id="KW-0812">Transmembrane</keyword>
<dbReference type="GO" id="GO:0012505">
    <property type="term" value="C:endomembrane system"/>
    <property type="evidence" value="ECO:0007669"/>
    <property type="project" value="UniProtKB-SubCell"/>
</dbReference>
<evidence type="ECO:0000259" key="11">
    <source>
        <dbReference type="Pfam" id="PF00361"/>
    </source>
</evidence>
<dbReference type="Proteomes" id="UP000192923">
    <property type="component" value="Unassembled WGS sequence"/>
</dbReference>
<comment type="similarity">
    <text evidence="2">Belongs to the complex I subunit 4 family.</text>
</comment>
<sequence>MQILSLILWTPFLGALALAFVPPWRRRLIRRIAFASAGLTALLACGLPWGFDTTAPSVQFMESRVWNPELGSYYALGVDGVSLPMVLLSSVLCLVALVASGGVKQRAKGYHIALLALEFGMLGVFMAQDWSLFFVFWELTLIPLFFLIDQWGGPRRHTASLNFVLYTMGGSVFMLMSLLLIFTLSAEHSTGMDAMLRTARALPREQQLWVFLGFLIGFGVKMPVFPLHGWLPLAHVEAPSPVSILLSGAMLKMGAYGLIKATGMLPAAALELHGWLAGMALVSILYGALLAFRQTDLKAMIAYSSVSHMGVVLLGIASLNQAGLLGAVLQMSAHGLTAAILFLLAGLLYERTHTREIADYGALAQTAPRCAGFATLALLAAMGLPGSAGFVAELHALVGGFQRFGWTMACTSVGILVGAAYGLRVVDGLFAGVPQPGLNGIADLRGHELAAAGALALGILWLGLAPTGAIALMSAKVGELSALFVPKFMPPL</sequence>
<reference evidence="12 13" key="1">
    <citation type="submission" date="2016-12" db="EMBL/GenBank/DDBJ databases">
        <authorList>
            <person name="Song W.-J."/>
            <person name="Kurnit D.M."/>
        </authorList>
    </citation>
    <scope>NUCLEOTIDE SEQUENCE [LARGE SCALE GENOMIC DNA]</scope>
    <source>
        <strain evidence="12 13">175</strain>
    </source>
</reference>
<dbReference type="GO" id="GO:0015990">
    <property type="term" value="P:electron transport coupled proton transport"/>
    <property type="evidence" value="ECO:0007669"/>
    <property type="project" value="TreeGrafter"/>
</dbReference>
<feature type="transmembrane region" description="Helical" evidence="10">
    <location>
        <begin position="331"/>
        <end position="349"/>
    </location>
</feature>
<feature type="domain" description="NADH:quinone oxidoreductase/Mrp antiporter transmembrane" evidence="11">
    <location>
        <begin position="127"/>
        <end position="413"/>
    </location>
</feature>
<dbReference type="GO" id="GO:0048039">
    <property type="term" value="F:ubiquinone binding"/>
    <property type="evidence" value="ECO:0007669"/>
    <property type="project" value="TreeGrafter"/>
</dbReference>
<feature type="transmembrane region" description="Helical" evidence="10">
    <location>
        <begin position="32"/>
        <end position="51"/>
    </location>
</feature>
<dbReference type="InterPro" id="IPR010227">
    <property type="entry name" value="NADH_Q_OxRdtase_chainM/4"/>
</dbReference>
<dbReference type="NCBIfam" id="TIGR01972">
    <property type="entry name" value="NDH_I_M"/>
    <property type="match status" value="1"/>
</dbReference>
<dbReference type="STRING" id="1760988.SAMN02949497_1820"/>
<evidence type="ECO:0000256" key="6">
    <source>
        <dbReference type="ARBA" id="ARBA00023136"/>
    </source>
</evidence>
<dbReference type="AlphaFoldDB" id="A0A1Y6D1R8"/>
<evidence type="ECO:0000256" key="7">
    <source>
        <dbReference type="ARBA" id="ARBA00031584"/>
    </source>
</evidence>
<proteinExistence type="inferred from homology"/>
<evidence type="ECO:0000313" key="13">
    <source>
        <dbReference type="Proteomes" id="UP000192923"/>
    </source>
</evidence>
<dbReference type="GO" id="GO:0016020">
    <property type="term" value="C:membrane"/>
    <property type="evidence" value="ECO:0007669"/>
    <property type="project" value="UniProtKB-SubCell"/>
</dbReference>
<name>A0A1Y6D1R8_9GAMM</name>
<dbReference type="InterPro" id="IPR001750">
    <property type="entry name" value="ND/Mrp_TM"/>
</dbReference>
<comment type="subcellular location">
    <subcellularLocation>
        <location evidence="1">Endomembrane system</location>
        <topology evidence="1">Multi-pass membrane protein</topology>
    </subcellularLocation>
    <subcellularLocation>
        <location evidence="9">Membrane</location>
        <topology evidence="9">Multi-pass membrane protein</topology>
    </subcellularLocation>
</comment>
<evidence type="ECO:0000256" key="1">
    <source>
        <dbReference type="ARBA" id="ARBA00004127"/>
    </source>
</evidence>
<evidence type="ECO:0000256" key="3">
    <source>
        <dbReference type="ARBA" id="ARBA00019906"/>
    </source>
</evidence>
<evidence type="ECO:0000256" key="4">
    <source>
        <dbReference type="ARBA" id="ARBA00022692"/>
    </source>
</evidence>
<evidence type="ECO:0000256" key="5">
    <source>
        <dbReference type="ARBA" id="ARBA00022989"/>
    </source>
</evidence>
<dbReference type="EMBL" id="FXAM01000001">
    <property type="protein sequence ID" value="SMF94502.1"/>
    <property type="molecule type" value="Genomic_DNA"/>
</dbReference>
<organism evidence="12 13">
    <name type="scientific">Methylomagnum ishizawai</name>
    <dbReference type="NCBI Taxonomy" id="1760988"/>
    <lineage>
        <taxon>Bacteria</taxon>
        <taxon>Pseudomonadati</taxon>
        <taxon>Pseudomonadota</taxon>
        <taxon>Gammaproteobacteria</taxon>
        <taxon>Methylococcales</taxon>
        <taxon>Methylococcaceae</taxon>
        <taxon>Methylomagnum</taxon>
    </lineage>
</organism>
<keyword evidence="6 10" id="KW-0472">Membrane</keyword>
<dbReference type="PANTHER" id="PTHR43507:SF1">
    <property type="entry name" value="NADH-UBIQUINONE OXIDOREDUCTASE CHAIN 4"/>
    <property type="match status" value="1"/>
</dbReference>
<dbReference type="GO" id="GO:0003954">
    <property type="term" value="F:NADH dehydrogenase activity"/>
    <property type="evidence" value="ECO:0007669"/>
    <property type="project" value="TreeGrafter"/>
</dbReference>
<feature type="transmembrane region" description="Helical" evidence="10">
    <location>
        <begin position="242"/>
        <end position="259"/>
    </location>
</feature>
<dbReference type="PRINTS" id="PR01437">
    <property type="entry name" value="NUOXDRDTASE4"/>
</dbReference>
<dbReference type="InterPro" id="IPR003918">
    <property type="entry name" value="NADH_UbQ_OxRdtase"/>
</dbReference>
<keyword evidence="13" id="KW-1185">Reference proteome</keyword>
<dbReference type="RefSeq" id="WP_085211945.1">
    <property type="nucleotide sequence ID" value="NZ_FXAM01000001.1"/>
</dbReference>
<feature type="transmembrane region" description="Helical" evidence="10">
    <location>
        <begin position="206"/>
        <end position="230"/>
    </location>
</feature>
<feature type="transmembrane region" description="Helical" evidence="10">
    <location>
        <begin position="370"/>
        <end position="392"/>
    </location>
</feature>
<evidence type="ECO:0000256" key="2">
    <source>
        <dbReference type="ARBA" id="ARBA00009025"/>
    </source>
</evidence>